<gene>
    <name evidence="1" type="ORF">SCF082_LOCUS12121</name>
</gene>
<dbReference type="Proteomes" id="UP001642464">
    <property type="component" value="Unassembled WGS sequence"/>
</dbReference>
<keyword evidence="2" id="KW-1185">Reference proteome</keyword>
<dbReference type="EMBL" id="CAXAMM010007336">
    <property type="protein sequence ID" value="CAK9013896.1"/>
    <property type="molecule type" value="Genomic_DNA"/>
</dbReference>
<name>A0ABP0JHW1_9DINO</name>
<accession>A0ABP0JHW1</accession>
<comment type="caution">
    <text evidence="1">The sequence shown here is derived from an EMBL/GenBank/DDBJ whole genome shotgun (WGS) entry which is preliminary data.</text>
</comment>
<sequence length="78" mass="8386">MRTRSGFSSLPTWVLSGWPSNTGCPSYQCTVLVRTSSSGQPNGLSPSISSFMRTSRSATFSSLAFLESQCLLCFPIPS</sequence>
<evidence type="ECO:0000313" key="2">
    <source>
        <dbReference type="Proteomes" id="UP001642464"/>
    </source>
</evidence>
<organism evidence="1 2">
    <name type="scientific">Durusdinium trenchii</name>
    <dbReference type="NCBI Taxonomy" id="1381693"/>
    <lineage>
        <taxon>Eukaryota</taxon>
        <taxon>Sar</taxon>
        <taxon>Alveolata</taxon>
        <taxon>Dinophyceae</taxon>
        <taxon>Suessiales</taxon>
        <taxon>Symbiodiniaceae</taxon>
        <taxon>Durusdinium</taxon>
    </lineage>
</organism>
<protein>
    <submittedName>
        <fullName evidence="1">Uncharacterized protein</fullName>
    </submittedName>
</protein>
<proteinExistence type="predicted"/>
<evidence type="ECO:0000313" key="1">
    <source>
        <dbReference type="EMBL" id="CAK9013896.1"/>
    </source>
</evidence>
<reference evidence="1 2" key="1">
    <citation type="submission" date="2024-02" db="EMBL/GenBank/DDBJ databases">
        <authorList>
            <person name="Chen Y."/>
            <person name="Shah S."/>
            <person name="Dougan E. K."/>
            <person name="Thang M."/>
            <person name="Chan C."/>
        </authorList>
    </citation>
    <scope>NUCLEOTIDE SEQUENCE [LARGE SCALE GENOMIC DNA]</scope>
</reference>